<dbReference type="EMBL" id="WTUW01000001">
    <property type="protein sequence ID" value="MZR30102.1"/>
    <property type="molecule type" value="Genomic_DNA"/>
</dbReference>
<reference evidence="1 2" key="1">
    <citation type="submission" date="2019-12" db="EMBL/GenBank/DDBJ databases">
        <title>Snethiella sp. nov. sp. isolated from sea sand.</title>
        <authorList>
            <person name="Kim J."/>
            <person name="Jeong S.E."/>
            <person name="Jung H.S."/>
            <person name="Jeon C.O."/>
        </authorList>
    </citation>
    <scope>NUCLEOTIDE SEQUENCE [LARGE SCALE GENOMIC DNA]</scope>
    <source>
        <strain evidence="1 2">DP05</strain>
    </source>
</reference>
<name>A0A6L8W6J0_9PROT</name>
<evidence type="ECO:0000313" key="2">
    <source>
        <dbReference type="Proteomes" id="UP000476030"/>
    </source>
</evidence>
<dbReference type="Pfam" id="PF07386">
    <property type="entry name" value="DUF1499"/>
    <property type="match status" value="1"/>
</dbReference>
<dbReference type="AlphaFoldDB" id="A0A6L8W6J0"/>
<evidence type="ECO:0000313" key="1">
    <source>
        <dbReference type="EMBL" id="MZR30102.1"/>
    </source>
</evidence>
<keyword evidence="2" id="KW-1185">Reference proteome</keyword>
<dbReference type="Proteomes" id="UP000476030">
    <property type="component" value="Unassembled WGS sequence"/>
</dbReference>
<protein>
    <submittedName>
        <fullName evidence="1">DUF1499 domain-containing protein</fullName>
    </submittedName>
</protein>
<gene>
    <name evidence="1" type="ORF">GQE98_05565</name>
</gene>
<accession>A0A6L8W6J0</accession>
<comment type="caution">
    <text evidence="1">The sequence shown here is derived from an EMBL/GenBank/DDBJ whole genome shotgun (WGS) entry which is preliminary data.</text>
</comment>
<sequence length="149" mass="17128">MLKKLLKNVQRPQLDFSSLQRPRKPNTYLMSPPDYCLYPPKTISPIFEISSAELAEMFEAVVLAEPRTEKIGSLEINKDLQTDYVQYSKLIGYPDTITVRFIDLGGEESTLAVFSRAHYGYRDFGVNEARVKDWMRKLDFAVKKAVNKS</sequence>
<dbReference type="InterPro" id="IPR010865">
    <property type="entry name" value="DUF1499"/>
</dbReference>
<dbReference type="RefSeq" id="WP_161314629.1">
    <property type="nucleotide sequence ID" value="NZ_WTUW01000001.1"/>
</dbReference>
<proteinExistence type="predicted"/>
<organism evidence="1 2">
    <name type="scientific">Sneathiella litorea</name>
    <dbReference type="NCBI Taxonomy" id="2606216"/>
    <lineage>
        <taxon>Bacteria</taxon>
        <taxon>Pseudomonadati</taxon>
        <taxon>Pseudomonadota</taxon>
        <taxon>Alphaproteobacteria</taxon>
        <taxon>Sneathiellales</taxon>
        <taxon>Sneathiellaceae</taxon>
        <taxon>Sneathiella</taxon>
    </lineage>
</organism>